<protein>
    <submittedName>
        <fullName evidence="6">TetR family transcriptional regulator</fullName>
    </submittedName>
</protein>
<dbReference type="Proteomes" id="UP001060504">
    <property type="component" value="Unassembled WGS sequence"/>
</dbReference>
<accession>A0ABQ4VCK0</accession>
<sequence length="213" mass="23468">MVSPQAQPDGSTRRERRRLEVATRVLDSAEALFIEKGFDETTVAEICDAADVAYGTFFNHYPTKSDLLLAMGERAVVDISEQLDALSRRPVAIGDALARLFEGFAERLLSVSPGERALAARVESLAFTEVHEDRNGGFHAAFVRFIRESMAAGRVRTDVPAETLADLLASAYATMALRWVHLPDFPVRTRARALADLLAETLAPRPATIRRTK</sequence>
<comment type="caution">
    <text evidence="6">The sequence shown here is derived from an EMBL/GenBank/DDBJ whole genome shotgun (WGS) entry which is preliminary data.</text>
</comment>
<keyword evidence="2 4" id="KW-0238">DNA-binding</keyword>
<reference evidence="6 7" key="1">
    <citation type="submission" date="2021-08" db="EMBL/GenBank/DDBJ databases">
        <title>Draft genome sequence of Mycolicibacterium sp. NGTWS1702 strain.</title>
        <authorList>
            <person name="Matsumoto M."/>
            <person name="Tang B.C.C."/>
            <person name="Machida Y."/>
            <person name="Matoyama H."/>
            <person name="Kishihara T."/>
            <person name="Sato S."/>
            <person name="Kondo I."/>
            <person name="Sano M."/>
            <person name="Kato G."/>
        </authorList>
    </citation>
    <scope>NUCLEOTIDE SEQUENCE [LARGE SCALE GENOMIC DNA]</scope>
    <source>
        <strain evidence="6 7">NGTWSNA01</strain>
    </source>
</reference>
<organism evidence="6 7">
    <name type="scientific">Mycolicibacterium cyprinidarum</name>
    <dbReference type="NCBI Taxonomy" id="2860311"/>
    <lineage>
        <taxon>Bacteria</taxon>
        <taxon>Bacillati</taxon>
        <taxon>Actinomycetota</taxon>
        <taxon>Actinomycetes</taxon>
        <taxon>Mycobacteriales</taxon>
        <taxon>Mycobacteriaceae</taxon>
        <taxon>Mycolicibacterium</taxon>
    </lineage>
</organism>
<dbReference type="InterPro" id="IPR001647">
    <property type="entry name" value="HTH_TetR"/>
</dbReference>
<evidence type="ECO:0000259" key="5">
    <source>
        <dbReference type="PROSITE" id="PS50977"/>
    </source>
</evidence>
<dbReference type="InterPro" id="IPR050109">
    <property type="entry name" value="HTH-type_TetR-like_transc_reg"/>
</dbReference>
<name>A0ABQ4VCK0_9MYCO</name>
<dbReference type="Pfam" id="PF00440">
    <property type="entry name" value="TetR_N"/>
    <property type="match status" value="1"/>
</dbReference>
<keyword evidence="7" id="KW-1185">Reference proteome</keyword>
<dbReference type="EMBL" id="BPRH01000742">
    <property type="protein sequence ID" value="GJF10681.1"/>
    <property type="molecule type" value="Genomic_DNA"/>
</dbReference>
<evidence type="ECO:0000256" key="4">
    <source>
        <dbReference type="PROSITE-ProRule" id="PRU00335"/>
    </source>
</evidence>
<feature type="domain" description="HTH tetR-type" evidence="5">
    <location>
        <begin position="19"/>
        <end position="79"/>
    </location>
</feature>
<dbReference type="PANTHER" id="PTHR30055">
    <property type="entry name" value="HTH-TYPE TRANSCRIPTIONAL REGULATOR RUTR"/>
    <property type="match status" value="1"/>
</dbReference>
<evidence type="ECO:0000256" key="3">
    <source>
        <dbReference type="ARBA" id="ARBA00023163"/>
    </source>
</evidence>
<dbReference type="PRINTS" id="PR00455">
    <property type="entry name" value="HTHTETR"/>
</dbReference>
<dbReference type="InterPro" id="IPR009057">
    <property type="entry name" value="Homeodomain-like_sf"/>
</dbReference>
<evidence type="ECO:0000256" key="2">
    <source>
        <dbReference type="ARBA" id="ARBA00023125"/>
    </source>
</evidence>
<dbReference type="PROSITE" id="PS50977">
    <property type="entry name" value="HTH_TETR_2"/>
    <property type="match status" value="1"/>
</dbReference>
<keyword evidence="1" id="KW-0805">Transcription regulation</keyword>
<feature type="DNA-binding region" description="H-T-H motif" evidence="4">
    <location>
        <begin position="42"/>
        <end position="61"/>
    </location>
</feature>
<dbReference type="InterPro" id="IPR036271">
    <property type="entry name" value="Tet_transcr_reg_TetR-rel_C_sf"/>
</dbReference>
<evidence type="ECO:0000256" key="1">
    <source>
        <dbReference type="ARBA" id="ARBA00023015"/>
    </source>
</evidence>
<dbReference type="SUPFAM" id="SSF48498">
    <property type="entry name" value="Tetracyclin repressor-like, C-terminal domain"/>
    <property type="match status" value="1"/>
</dbReference>
<evidence type="ECO:0000313" key="7">
    <source>
        <dbReference type="Proteomes" id="UP001060504"/>
    </source>
</evidence>
<dbReference type="SUPFAM" id="SSF46689">
    <property type="entry name" value="Homeodomain-like"/>
    <property type="match status" value="1"/>
</dbReference>
<proteinExistence type="predicted"/>
<dbReference type="Gene3D" id="1.10.357.10">
    <property type="entry name" value="Tetracycline Repressor, domain 2"/>
    <property type="match status" value="1"/>
</dbReference>
<gene>
    <name evidence="6" type="ORF">NGTWS1702_06790</name>
</gene>
<dbReference type="PANTHER" id="PTHR30055:SF234">
    <property type="entry name" value="HTH-TYPE TRANSCRIPTIONAL REGULATOR BETI"/>
    <property type="match status" value="1"/>
</dbReference>
<keyword evidence="3" id="KW-0804">Transcription</keyword>
<evidence type="ECO:0000313" key="6">
    <source>
        <dbReference type="EMBL" id="GJF10681.1"/>
    </source>
</evidence>